<gene>
    <name evidence="4" type="ORF">K461DRAFT_298538</name>
</gene>
<dbReference type="AlphaFoldDB" id="A0A9P4JBE2"/>
<feature type="compositionally biased region" description="Basic residues" evidence="3">
    <location>
        <begin position="445"/>
        <end position="455"/>
    </location>
</feature>
<dbReference type="PANTHER" id="PTHR34853:SF5">
    <property type="entry name" value="LIP-DOMAIN-CONTAINING PROTEIN-RELATED"/>
    <property type="match status" value="1"/>
</dbReference>
<dbReference type="EMBL" id="ML996081">
    <property type="protein sequence ID" value="KAF2156535.1"/>
    <property type="molecule type" value="Genomic_DNA"/>
</dbReference>
<evidence type="ECO:0000313" key="4">
    <source>
        <dbReference type="EMBL" id="KAF2156535.1"/>
    </source>
</evidence>
<feature type="region of interest" description="Disordered" evidence="3">
    <location>
        <begin position="435"/>
        <end position="455"/>
    </location>
</feature>
<dbReference type="OrthoDB" id="2373480at2759"/>
<comment type="similarity">
    <text evidence="2">Belongs to the AB hydrolase superfamily. Lipase family.</text>
</comment>
<feature type="signal peptide" evidence="2">
    <location>
        <begin position="1"/>
        <end position="26"/>
    </location>
</feature>
<dbReference type="Proteomes" id="UP000799439">
    <property type="component" value="Unassembled WGS sequence"/>
</dbReference>
<name>A0A9P4JBE2_9PEZI</name>
<dbReference type="SUPFAM" id="SSF53474">
    <property type="entry name" value="alpha/beta-Hydrolases"/>
    <property type="match status" value="1"/>
</dbReference>
<dbReference type="PIRSF" id="PIRSF029171">
    <property type="entry name" value="Esterase_LipA"/>
    <property type="match status" value="1"/>
</dbReference>
<comment type="caution">
    <text evidence="4">The sequence shown here is derived from an EMBL/GenBank/DDBJ whole genome shotgun (WGS) entry which is preliminary data.</text>
</comment>
<evidence type="ECO:0000313" key="5">
    <source>
        <dbReference type="Proteomes" id="UP000799439"/>
    </source>
</evidence>
<dbReference type="Gene3D" id="3.40.50.1820">
    <property type="entry name" value="alpha/beta hydrolase"/>
    <property type="match status" value="1"/>
</dbReference>
<dbReference type="PANTHER" id="PTHR34853">
    <property type="match status" value="1"/>
</dbReference>
<dbReference type="Pfam" id="PF03583">
    <property type="entry name" value="LIP"/>
    <property type="match status" value="1"/>
</dbReference>
<dbReference type="Gene3D" id="1.10.260.130">
    <property type="match status" value="1"/>
</dbReference>
<reference evidence="4" key="1">
    <citation type="journal article" date="2020" name="Stud. Mycol.">
        <title>101 Dothideomycetes genomes: a test case for predicting lifestyles and emergence of pathogens.</title>
        <authorList>
            <person name="Haridas S."/>
            <person name="Albert R."/>
            <person name="Binder M."/>
            <person name="Bloem J."/>
            <person name="Labutti K."/>
            <person name="Salamov A."/>
            <person name="Andreopoulos B."/>
            <person name="Baker S."/>
            <person name="Barry K."/>
            <person name="Bills G."/>
            <person name="Bluhm B."/>
            <person name="Cannon C."/>
            <person name="Castanera R."/>
            <person name="Culley D."/>
            <person name="Daum C."/>
            <person name="Ezra D."/>
            <person name="Gonzalez J."/>
            <person name="Henrissat B."/>
            <person name="Kuo A."/>
            <person name="Liang C."/>
            <person name="Lipzen A."/>
            <person name="Lutzoni F."/>
            <person name="Magnuson J."/>
            <person name="Mondo S."/>
            <person name="Nolan M."/>
            <person name="Ohm R."/>
            <person name="Pangilinan J."/>
            <person name="Park H.-J."/>
            <person name="Ramirez L."/>
            <person name="Alfaro M."/>
            <person name="Sun H."/>
            <person name="Tritt A."/>
            <person name="Yoshinaga Y."/>
            <person name="Zwiers L.-H."/>
            <person name="Turgeon B."/>
            <person name="Goodwin S."/>
            <person name="Spatafora J."/>
            <person name="Crous P."/>
            <person name="Grigoriev I."/>
        </authorList>
    </citation>
    <scope>NUCLEOTIDE SEQUENCE</scope>
    <source>
        <strain evidence="4">CBS 260.36</strain>
    </source>
</reference>
<organism evidence="4 5">
    <name type="scientific">Myriangium duriaei CBS 260.36</name>
    <dbReference type="NCBI Taxonomy" id="1168546"/>
    <lineage>
        <taxon>Eukaryota</taxon>
        <taxon>Fungi</taxon>
        <taxon>Dikarya</taxon>
        <taxon>Ascomycota</taxon>
        <taxon>Pezizomycotina</taxon>
        <taxon>Dothideomycetes</taxon>
        <taxon>Dothideomycetidae</taxon>
        <taxon>Myriangiales</taxon>
        <taxon>Myriangiaceae</taxon>
        <taxon>Myriangium</taxon>
    </lineage>
</organism>
<accession>A0A9P4JBE2</accession>
<evidence type="ECO:0000256" key="2">
    <source>
        <dbReference type="PIRNR" id="PIRNR029171"/>
    </source>
</evidence>
<evidence type="ECO:0000256" key="3">
    <source>
        <dbReference type="SAM" id="MobiDB-lite"/>
    </source>
</evidence>
<dbReference type="GO" id="GO:0016042">
    <property type="term" value="P:lipid catabolic process"/>
    <property type="evidence" value="ECO:0007669"/>
    <property type="project" value="UniProtKB-UniRule"/>
</dbReference>
<dbReference type="InterPro" id="IPR005152">
    <property type="entry name" value="Lipase_secreted"/>
</dbReference>
<sequence length="455" mass="50311">MRILKPYWPLIVAVQFIAPLASIAWASPQAGSFAKVPRPDRDPFYAPPPDLEHFVPGTVLRSREVNTALLGFLPSGVAAWQLLYRSTTGHGSAIAAVTTIFRPLRPKRDRFMSYMMAYNSGSPNCVPSFTWRLGSGPTPGRPLDNWQPTVEFLRIRGYLLQGFIVSSPDHEGPDSAFSAGRVSGRCVLDSMRATTNFGHSLNFSVSKPAIVGSGYSGGGIPVIWAAALQRNYAPELPIKGWVVGGAPVNWTEVIQMIHKSTVSSLVLTGFAQLRPLWDKVVTARGRQMFQFIRTHCLEINTFKFAYSSILSYKFQTLGPSILHHPRKDETPMAPVFLYHGKRDQIVPTTQSLSLAKTWCNRKAHVTFTIYSGEHMTTSLLAMPKAYKFVNKAFQGTVTPSCSQNIDDSKSLSSVGLPTTLNSLIIKLTNYLGPARRWDRENPGHSGKRTGRTNNE</sequence>
<dbReference type="GO" id="GO:0004806">
    <property type="term" value="F:triacylglycerol lipase activity"/>
    <property type="evidence" value="ECO:0007669"/>
    <property type="project" value="UniProtKB-UniRule"/>
</dbReference>
<keyword evidence="5" id="KW-1185">Reference proteome</keyword>
<keyword evidence="1" id="KW-0378">Hydrolase</keyword>
<dbReference type="InterPro" id="IPR029058">
    <property type="entry name" value="AB_hydrolase_fold"/>
</dbReference>
<keyword evidence="2" id="KW-0732">Signal</keyword>
<evidence type="ECO:0000256" key="1">
    <source>
        <dbReference type="ARBA" id="ARBA00022801"/>
    </source>
</evidence>
<proteinExistence type="inferred from homology"/>
<feature type="chain" id="PRO_5040556947" evidence="2">
    <location>
        <begin position="27"/>
        <end position="455"/>
    </location>
</feature>
<protein>
    <submittedName>
        <fullName evidence="4">LIP-domain-containing protein</fullName>
    </submittedName>
</protein>